<evidence type="ECO:0000256" key="4">
    <source>
        <dbReference type="ARBA" id="ARBA00022777"/>
    </source>
</evidence>
<accession>A0AAE1PU17</accession>
<evidence type="ECO:0000256" key="3">
    <source>
        <dbReference type="ARBA" id="ARBA00022741"/>
    </source>
</evidence>
<dbReference type="InterPro" id="IPR036179">
    <property type="entry name" value="Ig-like_dom_sf"/>
</dbReference>
<evidence type="ECO:0000256" key="2">
    <source>
        <dbReference type="ARBA" id="ARBA00022679"/>
    </source>
</evidence>
<feature type="domain" description="Ig-like" evidence="9">
    <location>
        <begin position="66"/>
        <end position="156"/>
    </location>
</feature>
<dbReference type="SMART" id="SM00408">
    <property type="entry name" value="IGc2"/>
    <property type="match status" value="1"/>
</dbReference>
<dbReference type="InterPro" id="IPR003961">
    <property type="entry name" value="FN3_dom"/>
</dbReference>
<evidence type="ECO:0000256" key="7">
    <source>
        <dbReference type="ARBA" id="ARBA00023319"/>
    </source>
</evidence>
<keyword evidence="5" id="KW-0067">ATP-binding</keyword>
<dbReference type="SMART" id="SM00060">
    <property type="entry name" value="FN3"/>
    <property type="match status" value="1"/>
</dbReference>
<dbReference type="InterPro" id="IPR013098">
    <property type="entry name" value="Ig_I-set"/>
</dbReference>
<evidence type="ECO:0000256" key="6">
    <source>
        <dbReference type="ARBA" id="ARBA00023157"/>
    </source>
</evidence>
<dbReference type="InterPro" id="IPR013783">
    <property type="entry name" value="Ig-like_fold"/>
</dbReference>
<organism evidence="11 12">
    <name type="scientific">Petrolisthes manimaculis</name>
    <dbReference type="NCBI Taxonomy" id="1843537"/>
    <lineage>
        <taxon>Eukaryota</taxon>
        <taxon>Metazoa</taxon>
        <taxon>Ecdysozoa</taxon>
        <taxon>Arthropoda</taxon>
        <taxon>Crustacea</taxon>
        <taxon>Multicrustacea</taxon>
        <taxon>Malacostraca</taxon>
        <taxon>Eumalacostraca</taxon>
        <taxon>Eucarida</taxon>
        <taxon>Decapoda</taxon>
        <taxon>Pleocyemata</taxon>
        <taxon>Anomura</taxon>
        <taxon>Galatheoidea</taxon>
        <taxon>Porcellanidae</taxon>
        <taxon>Petrolisthes</taxon>
    </lineage>
</organism>
<keyword evidence="12" id="KW-1185">Reference proteome</keyword>
<dbReference type="GO" id="GO:0030154">
    <property type="term" value="P:cell differentiation"/>
    <property type="evidence" value="ECO:0007669"/>
    <property type="project" value="UniProtKB-ARBA"/>
</dbReference>
<dbReference type="GO" id="GO:0043065">
    <property type="term" value="P:positive regulation of apoptotic process"/>
    <property type="evidence" value="ECO:0007669"/>
    <property type="project" value="TreeGrafter"/>
</dbReference>
<evidence type="ECO:0000259" key="8">
    <source>
        <dbReference type="PROSITE" id="PS50011"/>
    </source>
</evidence>
<dbReference type="SUPFAM" id="SSF49265">
    <property type="entry name" value="Fibronectin type III"/>
    <property type="match status" value="1"/>
</dbReference>
<keyword evidence="3" id="KW-0547">Nucleotide-binding</keyword>
<evidence type="ECO:0000256" key="5">
    <source>
        <dbReference type="ARBA" id="ARBA00022840"/>
    </source>
</evidence>
<dbReference type="PANTHER" id="PTHR24342:SF14">
    <property type="entry name" value="DEATH-ASSOCIATED PROTEIN KINASE DAPK-1"/>
    <property type="match status" value="1"/>
</dbReference>
<dbReference type="CDD" id="cd00063">
    <property type="entry name" value="FN3"/>
    <property type="match status" value="1"/>
</dbReference>
<protein>
    <recommendedName>
        <fullName evidence="13">Muscle M-line assembly protein unc-89</fullName>
    </recommendedName>
</protein>
<evidence type="ECO:0000313" key="12">
    <source>
        <dbReference type="Proteomes" id="UP001292094"/>
    </source>
</evidence>
<dbReference type="GO" id="GO:0035556">
    <property type="term" value="P:intracellular signal transduction"/>
    <property type="evidence" value="ECO:0007669"/>
    <property type="project" value="TreeGrafter"/>
</dbReference>
<dbReference type="Pfam" id="PF00041">
    <property type="entry name" value="fn3"/>
    <property type="match status" value="1"/>
</dbReference>
<dbReference type="GO" id="GO:0005634">
    <property type="term" value="C:nucleus"/>
    <property type="evidence" value="ECO:0007669"/>
    <property type="project" value="TreeGrafter"/>
</dbReference>
<evidence type="ECO:0000259" key="10">
    <source>
        <dbReference type="PROSITE" id="PS50853"/>
    </source>
</evidence>
<evidence type="ECO:0000259" key="9">
    <source>
        <dbReference type="PROSITE" id="PS50835"/>
    </source>
</evidence>
<dbReference type="PANTHER" id="PTHR24342">
    <property type="entry name" value="SERINE/THREONINE-PROTEIN KINASE 17"/>
    <property type="match status" value="1"/>
</dbReference>
<dbReference type="PROSITE" id="PS50011">
    <property type="entry name" value="PROTEIN_KINASE_DOM"/>
    <property type="match status" value="1"/>
</dbReference>
<sequence>MDEEIDDERRHRTFVDKYTVGFIRSRMETCSLDMPRRLKLEIPARLAIREEAQTETEEVSYIGTAPFFREKPNSCAITEGTPLTLTVLITGSPDPVVQWFKNDTILGDSTSPRISITTDKDRSTLAYSECKEFDAGLYKVVARNNLGQVSHRFRLAKGHLPGPTDTPDVTQVSDTEALVRWRPPIDDGGSHIISYHLQIRIGGDGEWSTLADSIEHEFFLASNLNPNSPYQFRVKANNFIGWGEFSASTATIRTAAPGENKIELNRGMQYLQQQTESGKKAPQQWQERRDLDYSKEHEPVKLKTGENAELQVRKYNPVSEWGRGRYSLVAKCVRSDDRRHFALKLLDMRERSTQVKEEVEALKSLRHERIAQLYESYCVGNVTVLVMEPLAGVDVLTYMASQYQYSEQQIYTVVNQVLDALSYLHWRGYSHLDLQPDNIVLTSTRRCDVKLVDFGSAQQVSKAGSPINLAGHLEYMAPEVLLEQRGFVSSDIWSLGVVTYVLLAGASPFAGLDEEETRSNVQYVRFKFEHLSAATTQEAIRFIMLIFKRDPSKRPTVDECRDHKWMLETDFTTKKRERAVFFGTKLREYDLSYHRARLEGATRAADLLNFNDAAFLPRIAYDPDVLADL</sequence>
<dbReference type="InterPro" id="IPR007110">
    <property type="entry name" value="Ig-like_dom"/>
</dbReference>
<dbReference type="InterPro" id="IPR036116">
    <property type="entry name" value="FN3_sf"/>
</dbReference>
<keyword evidence="2" id="KW-0808">Transferase</keyword>
<dbReference type="InterPro" id="IPR000719">
    <property type="entry name" value="Prot_kinase_dom"/>
</dbReference>
<dbReference type="AlphaFoldDB" id="A0AAE1PU17"/>
<dbReference type="GO" id="GO:0004674">
    <property type="term" value="F:protein serine/threonine kinase activity"/>
    <property type="evidence" value="ECO:0007669"/>
    <property type="project" value="UniProtKB-KW"/>
</dbReference>
<keyword evidence="7" id="KW-0393">Immunoglobulin domain</keyword>
<dbReference type="FunFam" id="2.60.40.10:FF:000032">
    <property type="entry name" value="palladin isoform X1"/>
    <property type="match status" value="1"/>
</dbReference>
<keyword evidence="4" id="KW-0418">Kinase</keyword>
<dbReference type="Gene3D" id="2.60.40.10">
    <property type="entry name" value="Immunoglobulins"/>
    <property type="match status" value="2"/>
</dbReference>
<name>A0AAE1PU17_9EUCA</name>
<evidence type="ECO:0000313" key="11">
    <source>
        <dbReference type="EMBL" id="KAK4314123.1"/>
    </source>
</evidence>
<reference evidence="11" key="1">
    <citation type="submission" date="2023-11" db="EMBL/GenBank/DDBJ databases">
        <title>Genome assemblies of two species of porcelain crab, Petrolisthes cinctipes and Petrolisthes manimaculis (Anomura: Porcellanidae).</title>
        <authorList>
            <person name="Angst P."/>
        </authorList>
    </citation>
    <scope>NUCLEOTIDE SEQUENCE</scope>
    <source>
        <strain evidence="11">PB745_02</strain>
        <tissue evidence="11">Gill</tissue>
    </source>
</reference>
<dbReference type="GO" id="GO:0009653">
    <property type="term" value="P:anatomical structure morphogenesis"/>
    <property type="evidence" value="ECO:0007669"/>
    <property type="project" value="UniProtKB-ARBA"/>
</dbReference>
<dbReference type="Proteomes" id="UP001292094">
    <property type="component" value="Unassembled WGS sequence"/>
</dbReference>
<dbReference type="PROSITE" id="PS50835">
    <property type="entry name" value="IG_LIKE"/>
    <property type="match status" value="1"/>
</dbReference>
<dbReference type="Pfam" id="PF00069">
    <property type="entry name" value="Pkinase"/>
    <property type="match status" value="1"/>
</dbReference>
<evidence type="ECO:0000256" key="1">
    <source>
        <dbReference type="ARBA" id="ARBA00022527"/>
    </source>
</evidence>
<keyword evidence="1" id="KW-0723">Serine/threonine-protein kinase</keyword>
<feature type="domain" description="Protein kinase" evidence="8">
    <location>
        <begin position="315"/>
        <end position="566"/>
    </location>
</feature>
<gene>
    <name evidence="11" type="ORF">Pmani_014572</name>
</gene>
<proteinExistence type="predicted"/>
<dbReference type="SUPFAM" id="SSF56112">
    <property type="entry name" value="Protein kinase-like (PK-like)"/>
    <property type="match status" value="1"/>
</dbReference>
<dbReference type="InterPro" id="IPR003598">
    <property type="entry name" value="Ig_sub2"/>
</dbReference>
<dbReference type="EMBL" id="JAWZYT010001240">
    <property type="protein sequence ID" value="KAK4314123.1"/>
    <property type="molecule type" value="Genomic_DNA"/>
</dbReference>
<comment type="caution">
    <text evidence="11">The sequence shown here is derived from an EMBL/GenBank/DDBJ whole genome shotgun (WGS) entry which is preliminary data.</text>
</comment>
<evidence type="ECO:0008006" key="13">
    <source>
        <dbReference type="Google" id="ProtNLM"/>
    </source>
</evidence>
<dbReference type="Pfam" id="PF07679">
    <property type="entry name" value="I-set"/>
    <property type="match status" value="1"/>
</dbReference>
<keyword evidence="6" id="KW-1015">Disulfide bond</keyword>
<dbReference type="GO" id="GO:0005524">
    <property type="term" value="F:ATP binding"/>
    <property type="evidence" value="ECO:0007669"/>
    <property type="project" value="UniProtKB-KW"/>
</dbReference>
<dbReference type="Gene3D" id="1.10.510.10">
    <property type="entry name" value="Transferase(Phosphotransferase) domain 1"/>
    <property type="match status" value="1"/>
</dbReference>
<feature type="domain" description="Fibronectin type-III" evidence="10">
    <location>
        <begin position="163"/>
        <end position="257"/>
    </location>
</feature>
<dbReference type="PROSITE" id="PS50853">
    <property type="entry name" value="FN3"/>
    <property type="match status" value="1"/>
</dbReference>
<dbReference type="InterPro" id="IPR011009">
    <property type="entry name" value="Kinase-like_dom_sf"/>
</dbReference>
<dbReference type="SUPFAM" id="SSF48726">
    <property type="entry name" value="Immunoglobulin"/>
    <property type="match status" value="1"/>
</dbReference>